<evidence type="ECO:0000313" key="2">
    <source>
        <dbReference type="WBParaSite" id="Gr19_v10_g11478.t1"/>
    </source>
</evidence>
<proteinExistence type="predicted"/>
<accession>A0A914GWT6</accession>
<protein>
    <submittedName>
        <fullName evidence="2">Uncharacterized protein</fullName>
    </submittedName>
</protein>
<sequence>MNFRAGELPPFLLYARRISNQPNDHSFELKCASTKRSNRSLINATFSSNTKGPQNSKTSNKRCITLTQKMAIGAGEWAGGRSRTADLVMFMSIFTPHTVFLNQISPKIIQ</sequence>
<evidence type="ECO:0000313" key="1">
    <source>
        <dbReference type="Proteomes" id="UP000887572"/>
    </source>
</evidence>
<name>A0A914GWT6_GLORO</name>
<organism evidence="1 2">
    <name type="scientific">Globodera rostochiensis</name>
    <name type="common">Golden nematode worm</name>
    <name type="synonym">Heterodera rostochiensis</name>
    <dbReference type="NCBI Taxonomy" id="31243"/>
    <lineage>
        <taxon>Eukaryota</taxon>
        <taxon>Metazoa</taxon>
        <taxon>Ecdysozoa</taxon>
        <taxon>Nematoda</taxon>
        <taxon>Chromadorea</taxon>
        <taxon>Rhabditida</taxon>
        <taxon>Tylenchina</taxon>
        <taxon>Tylenchomorpha</taxon>
        <taxon>Tylenchoidea</taxon>
        <taxon>Heteroderidae</taxon>
        <taxon>Heteroderinae</taxon>
        <taxon>Globodera</taxon>
    </lineage>
</organism>
<dbReference type="WBParaSite" id="Gr19_v10_g11478.t1">
    <property type="protein sequence ID" value="Gr19_v10_g11478.t1"/>
    <property type="gene ID" value="Gr19_v10_g11478"/>
</dbReference>
<dbReference type="AlphaFoldDB" id="A0A914GWT6"/>
<reference evidence="2" key="1">
    <citation type="submission" date="2022-11" db="UniProtKB">
        <authorList>
            <consortium name="WormBaseParasite"/>
        </authorList>
    </citation>
    <scope>IDENTIFICATION</scope>
</reference>
<dbReference type="Proteomes" id="UP000887572">
    <property type="component" value="Unplaced"/>
</dbReference>
<keyword evidence="1" id="KW-1185">Reference proteome</keyword>